<dbReference type="Proteomes" id="UP001434337">
    <property type="component" value="Chromosome"/>
</dbReference>
<keyword evidence="1" id="KW-0456">Lyase</keyword>
<dbReference type="SUPFAM" id="SSF51569">
    <property type="entry name" value="Aldolase"/>
    <property type="match status" value="1"/>
</dbReference>
<keyword evidence="3" id="KW-1185">Reference proteome</keyword>
<sequence length="352" mass="36969">MTSATSSGPGALATARPPALGGAIPAMPLLLGADGRIDWRAQRAVVRYHLAAGVAGLAVGVHTTQFELHDDRVLLCDVWELVHDELAASGLDATLVAGVSGDTDQAVAEAEAAASLGYRAVLLSSRGAPDAGEDAILDRAAAVGAALPTIGFYLQESVGGRYLSPRFWQRLVEQPTCIGVKAAPFDRYRTRDVASAILTSDRWRDVALLTGNDDAIVADLVTPHRRVVGGVERELRCAGGLLGQFAVGTRAAAQLTQRCLAASDASPDLLALGQDLTEVNAAVFDVVHQFAGCVAGVNEVLRQQGLAPSARCLAPTERVSPGQADLIAAARRRFPDLLDEDFIAEHRDAWLS</sequence>
<evidence type="ECO:0000256" key="1">
    <source>
        <dbReference type="ARBA" id="ARBA00023239"/>
    </source>
</evidence>
<dbReference type="InterPro" id="IPR013785">
    <property type="entry name" value="Aldolase_TIM"/>
</dbReference>
<dbReference type="InterPro" id="IPR002220">
    <property type="entry name" value="DapA-like"/>
</dbReference>
<name>A0ABZ3CAT2_9ACTN</name>
<organism evidence="2 3">
    <name type="scientific">Propioniciclava soli</name>
    <dbReference type="NCBI Taxonomy" id="2775081"/>
    <lineage>
        <taxon>Bacteria</taxon>
        <taxon>Bacillati</taxon>
        <taxon>Actinomycetota</taxon>
        <taxon>Actinomycetes</taxon>
        <taxon>Propionibacteriales</taxon>
        <taxon>Propionibacteriaceae</taxon>
        <taxon>Propioniciclava</taxon>
    </lineage>
</organism>
<dbReference type="Gene3D" id="3.20.20.70">
    <property type="entry name" value="Aldolase class I"/>
    <property type="match status" value="1"/>
</dbReference>
<dbReference type="SMART" id="SM01130">
    <property type="entry name" value="DHDPS"/>
    <property type="match status" value="1"/>
</dbReference>
<reference evidence="2 3" key="1">
    <citation type="journal article" date="2023" name="Environ Microbiome">
        <title>A coral-associated actinobacterium mitigates coral bleaching under heat stress.</title>
        <authorList>
            <person name="Li J."/>
            <person name="Zou Y."/>
            <person name="Li Q."/>
            <person name="Zhang J."/>
            <person name="Bourne D.G."/>
            <person name="Lyu Y."/>
            <person name="Liu C."/>
            <person name="Zhang S."/>
        </authorList>
    </citation>
    <scope>NUCLEOTIDE SEQUENCE [LARGE SCALE GENOMIC DNA]</scope>
    <source>
        <strain evidence="2 3">SCSIO 13291</strain>
    </source>
</reference>
<dbReference type="EMBL" id="CP115965">
    <property type="protein sequence ID" value="WZW99878.1"/>
    <property type="molecule type" value="Genomic_DNA"/>
</dbReference>
<evidence type="ECO:0000313" key="3">
    <source>
        <dbReference type="Proteomes" id="UP001434337"/>
    </source>
</evidence>
<proteinExistence type="predicted"/>
<dbReference type="PANTHER" id="PTHR12128">
    <property type="entry name" value="DIHYDRODIPICOLINATE SYNTHASE"/>
    <property type="match status" value="1"/>
</dbReference>
<dbReference type="PANTHER" id="PTHR12128:SF51">
    <property type="entry name" value="BLL4205 PROTEIN"/>
    <property type="match status" value="1"/>
</dbReference>
<dbReference type="RefSeq" id="WP_342373362.1">
    <property type="nucleotide sequence ID" value="NZ_CP115965.1"/>
</dbReference>
<evidence type="ECO:0000313" key="2">
    <source>
        <dbReference type="EMBL" id="WZW99878.1"/>
    </source>
</evidence>
<protein>
    <submittedName>
        <fullName evidence="2">Dihydrodipicolinate synthase family protein</fullName>
    </submittedName>
</protein>
<gene>
    <name evidence="2" type="ORF">PCC79_06720</name>
</gene>
<accession>A0ABZ3CAT2</accession>